<evidence type="ECO:0000256" key="2">
    <source>
        <dbReference type="SAM" id="Phobius"/>
    </source>
</evidence>
<dbReference type="OrthoDB" id="5383818at2759"/>
<feature type="compositionally biased region" description="Low complexity" evidence="1">
    <location>
        <begin position="519"/>
        <end position="537"/>
    </location>
</feature>
<dbReference type="PROSITE" id="PS50231">
    <property type="entry name" value="RICIN_B_LECTIN"/>
    <property type="match status" value="3"/>
</dbReference>
<feature type="region of interest" description="Disordered" evidence="1">
    <location>
        <begin position="515"/>
        <end position="537"/>
    </location>
</feature>
<sequence length="740" mass="77176">MARVESTFLFLLPPFAVRQRSRNSTFFPATLLKRITFILRLPLYIGLPIMLTSSAFVLFALVCQTQAAPIYFGLEGRAGEEKFVLPTPGRDGPGPTFDATATRAATSIQIRNAASPNTCFDVSNFRAGDFRFNLVPLALKPCDSSVAGQKFDLITKGAHNNVADGSRTLIVSSQQFTCIDRRSNKNDRTRPGLFACGGRAAGDGETTADQQFFFNSTNSLSGGIGFPLARDAVNKGVGPGNQCLTLNADGFVSNTPCSPPLFTPEQTWIVGDASTTPPPAQTPPAGTVAPTASVKTTTAVGTTTSSAIATTTPAAGTPETFVLPPPGRDGPGPTFDATATRAATGAQIKSAASPDTCFDVSNFRAGDFRFNLVPIALVKCDNSIAGQKFDLITKGVHNNVADGSRTLIVSSQQFTCVDRRSNINDRTRPGLFACGGRAAGDGETTADQQYFFNATTSLSGGIGFPIVNNAVNNGVGPGNQCLTLNADGFLSNTPCAPPFFTPEQTWIIGGSSTAPPPVTTSAPPTVTSAPVTTTTAPATTSTTAAAGAVETFVLPPAGRDGPGPTFDATATRAATGAQIRSAASPDTCFDVSDFRAGDFRFNLVPIALKKCDTSIAGQRFDLITKGVHNSVADGSRTLIVSSQQFTCVDRRSNINDRTRPGLFACGGRAAGDGETTADQQYFFNSAANLSGGIGFPIVNNNVNDGVGPGNQCLTLNADGFLSNTPCAPPLFTPEQTWIVV</sequence>
<dbReference type="STRING" id="39966.A0A369K4Q3"/>
<evidence type="ECO:0000313" key="4">
    <source>
        <dbReference type="Proteomes" id="UP000076154"/>
    </source>
</evidence>
<proteinExistence type="predicted"/>
<dbReference type="EMBL" id="LUEZ02000010">
    <property type="protein sequence ID" value="RDB28552.1"/>
    <property type="molecule type" value="Genomic_DNA"/>
</dbReference>
<keyword evidence="2" id="KW-0812">Transmembrane</keyword>
<evidence type="ECO:0000256" key="1">
    <source>
        <dbReference type="SAM" id="MobiDB-lite"/>
    </source>
</evidence>
<dbReference type="AlphaFoldDB" id="A0A369K4Q3"/>
<feature type="transmembrane region" description="Helical" evidence="2">
    <location>
        <begin position="41"/>
        <end position="62"/>
    </location>
</feature>
<dbReference type="InParanoid" id="A0A369K4Q3"/>
<comment type="caution">
    <text evidence="3">The sequence shown here is derived from an EMBL/GenBank/DDBJ whole genome shotgun (WGS) entry which is preliminary data.</text>
</comment>
<keyword evidence="2" id="KW-0472">Membrane</keyword>
<reference evidence="3" key="1">
    <citation type="submission" date="2018-04" db="EMBL/GenBank/DDBJ databases">
        <title>Whole genome sequencing of Hypsizygus marmoreus.</title>
        <authorList>
            <person name="Choi I.-G."/>
            <person name="Min B."/>
            <person name="Kim J.-G."/>
            <person name="Kim S."/>
            <person name="Oh Y.-L."/>
            <person name="Kong W.-S."/>
            <person name="Park H."/>
            <person name="Jeong J."/>
            <person name="Song E.-S."/>
        </authorList>
    </citation>
    <scope>NUCLEOTIDE SEQUENCE [LARGE SCALE GENOMIC DNA]</scope>
    <source>
        <strain evidence="3">51987-8</strain>
    </source>
</reference>
<protein>
    <recommendedName>
        <fullName evidence="5">Ricin B lectin domain-containing protein</fullName>
    </recommendedName>
</protein>
<keyword evidence="4" id="KW-1185">Reference proteome</keyword>
<name>A0A369K4Q3_HYPMA</name>
<dbReference type="Proteomes" id="UP000076154">
    <property type="component" value="Unassembled WGS sequence"/>
</dbReference>
<gene>
    <name evidence="3" type="ORF">Hypma_015074</name>
</gene>
<dbReference type="InterPro" id="IPR035992">
    <property type="entry name" value="Ricin_B-like_lectins"/>
</dbReference>
<accession>A0A369K4Q3</accession>
<organism evidence="3 4">
    <name type="scientific">Hypsizygus marmoreus</name>
    <name type="common">White beech mushroom</name>
    <name type="synonym">Agaricus marmoreus</name>
    <dbReference type="NCBI Taxonomy" id="39966"/>
    <lineage>
        <taxon>Eukaryota</taxon>
        <taxon>Fungi</taxon>
        <taxon>Dikarya</taxon>
        <taxon>Basidiomycota</taxon>
        <taxon>Agaricomycotina</taxon>
        <taxon>Agaricomycetes</taxon>
        <taxon>Agaricomycetidae</taxon>
        <taxon>Agaricales</taxon>
        <taxon>Tricholomatineae</taxon>
        <taxon>Lyophyllaceae</taxon>
        <taxon>Hypsizygus</taxon>
    </lineage>
</organism>
<keyword evidence="2" id="KW-1133">Transmembrane helix</keyword>
<dbReference type="SUPFAM" id="SSF50370">
    <property type="entry name" value="Ricin B-like lectins"/>
    <property type="match status" value="3"/>
</dbReference>
<evidence type="ECO:0000313" key="3">
    <source>
        <dbReference type="EMBL" id="RDB28552.1"/>
    </source>
</evidence>
<evidence type="ECO:0008006" key="5">
    <source>
        <dbReference type="Google" id="ProtNLM"/>
    </source>
</evidence>